<dbReference type="Proteomes" id="UP000615446">
    <property type="component" value="Unassembled WGS sequence"/>
</dbReference>
<dbReference type="EMBL" id="BLAL01000357">
    <property type="protein sequence ID" value="GET04851.1"/>
    <property type="molecule type" value="Genomic_DNA"/>
</dbReference>
<evidence type="ECO:0000313" key="2">
    <source>
        <dbReference type="Proteomes" id="UP000615446"/>
    </source>
</evidence>
<protein>
    <submittedName>
        <fullName evidence="1">Uncharacterized protein</fullName>
    </submittedName>
</protein>
<reference evidence="1" key="1">
    <citation type="submission" date="2019-10" db="EMBL/GenBank/DDBJ databases">
        <title>Conservation and host-specific expression of non-tandemly repeated heterogenous ribosome RNA gene in arbuscular mycorrhizal fungi.</title>
        <authorList>
            <person name="Maeda T."/>
            <person name="Kobayashi Y."/>
            <person name="Nakagawa T."/>
            <person name="Ezawa T."/>
            <person name="Yamaguchi K."/>
            <person name="Bino T."/>
            <person name="Nishimoto Y."/>
            <person name="Shigenobu S."/>
            <person name="Kawaguchi M."/>
        </authorList>
    </citation>
    <scope>NUCLEOTIDE SEQUENCE</scope>
    <source>
        <strain evidence="1">HR1</strain>
    </source>
</reference>
<accession>A0A8H3MI02</accession>
<sequence>MIEESTYPQSLFIKYFDTKRTFYYEIIKERTYPLTKQLCYTKKSNHLIPHNYVIKTTYGKAKHVVKYSIEYVESKPLFKVQFGINLINKVQSSKSSTDAACKYYQELKEESAAKISGPLLFSLKLSNVEKVRKTRSLDKICPFSEIITFQTCNDMYNVNFGQFDKVEKKKKVKAVIKSLDKRHVSKEAYRSLARIEQNISHEGDVYNVR</sequence>
<evidence type="ECO:0000313" key="1">
    <source>
        <dbReference type="EMBL" id="GET04851.1"/>
    </source>
</evidence>
<name>A0A8H3MI02_9GLOM</name>
<organism evidence="1 2">
    <name type="scientific">Rhizophagus clarus</name>
    <dbReference type="NCBI Taxonomy" id="94130"/>
    <lineage>
        <taxon>Eukaryota</taxon>
        <taxon>Fungi</taxon>
        <taxon>Fungi incertae sedis</taxon>
        <taxon>Mucoromycota</taxon>
        <taxon>Glomeromycotina</taxon>
        <taxon>Glomeromycetes</taxon>
        <taxon>Glomerales</taxon>
        <taxon>Glomeraceae</taxon>
        <taxon>Rhizophagus</taxon>
    </lineage>
</organism>
<gene>
    <name evidence="1" type="ORF">RCL2_003114400</name>
</gene>
<dbReference type="OrthoDB" id="2376850at2759"/>
<dbReference type="AlphaFoldDB" id="A0A8H3MI02"/>
<comment type="caution">
    <text evidence="1">The sequence shown here is derived from an EMBL/GenBank/DDBJ whole genome shotgun (WGS) entry which is preliminary data.</text>
</comment>
<proteinExistence type="predicted"/>